<gene>
    <name evidence="1" type="ORF">Cdeb_00177</name>
</gene>
<comment type="caution">
    <text evidence="1">The sequence shown here is derived from an EMBL/GenBank/DDBJ whole genome shotgun (WGS) entry which is preliminary data.</text>
</comment>
<dbReference type="Proteomes" id="UP000286235">
    <property type="component" value="Unassembled WGS sequence"/>
</dbReference>
<evidence type="ECO:0000313" key="1">
    <source>
        <dbReference type="EMBL" id="RKO63088.1"/>
    </source>
</evidence>
<dbReference type="EMBL" id="AZRV01000011">
    <property type="protein sequence ID" value="RKO63088.1"/>
    <property type="molecule type" value="Genomic_DNA"/>
</dbReference>
<organism evidence="1 2">
    <name type="scientific">Caldibacillus debilis GB1</name>
    <dbReference type="NCBI Taxonomy" id="1339248"/>
    <lineage>
        <taxon>Bacteria</taxon>
        <taxon>Bacillati</taxon>
        <taxon>Bacillota</taxon>
        <taxon>Bacilli</taxon>
        <taxon>Bacillales</taxon>
        <taxon>Bacillaceae</taxon>
        <taxon>Caldibacillus</taxon>
    </lineage>
</organism>
<proteinExistence type="predicted"/>
<name>A0A420VI61_9BACI</name>
<dbReference type="AlphaFoldDB" id="A0A420VI61"/>
<evidence type="ECO:0000313" key="2">
    <source>
        <dbReference type="Proteomes" id="UP000286235"/>
    </source>
</evidence>
<reference evidence="1 2" key="1">
    <citation type="submission" date="2013-12" db="EMBL/GenBank/DDBJ databases">
        <title>Genome and proteome characterization of Caldibacillus debilis GB1 derived from a cellulolytic aero-tolerant co-culture.</title>
        <authorList>
            <person name="Wushke S.T."/>
            <person name="Zhang X."/>
            <person name="Fristensky B."/>
            <person name="Wilkins J.A."/>
            <person name="Levin D.B."/>
            <person name="Sparling R."/>
        </authorList>
    </citation>
    <scope>NUCLEOTIDE SEQUENCE [LARGE SCALE GENOMIC DNA]</scope>
    <source>
        <strain evidence="1 2">GB1</strain>
    </source>
</reference>
<protein>
    <submittedName>
        <fullName evidence="1">Uncharacterized protein</fullName>
    </submittedName>
</protein>
<sequence length="92" mass="10950">MLPELGLSAYCEGLNKWPFFLYYNNTSNNFINRKFSGLIASPAFVILQRKNAFFYQLYNRFRSMKRRLFSSFFFFLKGSNIDGNKIFESQNL</sequence>
<keyword evidence="2" id="KW-1185">Reference proteome</keyword>
<accession>A0A420VI61</accession>